<accession>A0AA36HA79</accession>
<dbReference type="GO" id="GO:0006508">
    <property type="term" value="P:proteolysis"/>
    <property type="evidence" value="ECO:0007669"/>
    <property type="project" value="InterPro"/>
</dbReference>
<dbReference type="Proteomes" id="UP001176961">
    <property type="component" value="Unassembled WGS sequence"/>
</dbReference>
<evidence type="ECO:0000313" key="4">
    <source>
        <dbReference type="Proteomes" id="UP001176961"/>
    </source>
</evidence>
<keyword evidence="4" id="KW-1185">Reference proteome</keyword>
<dbReference type="SMART" id="SM00020">
    <property type="entry name" value="Tryp_SPc"/>
    <property type="match status" value="1"/>
</dbReference>
<dbReference type="SUPFAM" id="SSF50494">
    <property type="entry name" value="Trypsin-like serine proteases"/>
    <property type="match status" value="1"/>
</dbReference>
<dbReference type="InterPro" id="IPR009003">
    <property type="entry name" value="Peptidase_S1_PA"/>
</dbReference>
<dbReference type="InterPro" id="IPR043504">
    <property type="entry name" value="Peptidase_S1_PA_chymotrypsin"/>
</dbReference>
<dbReference type="Pfam" id="PF00089">
    <property type="entry name" value="Trypsin"/>
    <property type="match status" value="1"/>
</dbReference>
<dbReference type="InterPro" id="IPR001314">
    <property type="entry name" value="Peptidase_S1A"/>
</dbReference>
<gene>
    <name evidence="3" type="ORF">CYNAS_LOCUS18840</name>
</gene>
<feature type="signal peptide" evidence="1">
    <location>
        <begin position="1"/>
        <end position="19"/>
    </location>
</feature>
<dbReference type="PANTHER" id="PTHR24260">
    <property type="match status" value="1"/>
</dbReference>
<evidence type="ECO:0000259" key="2">
    <source>
        <dbReference type="PROSITE" id="PS50240"/>
    </source>
</evidence>
<dbReference type="PROSITE" id="PS50240">
    <property type="entry name" value="TRYPSIN_DOM"/>
    <property type="match status" value="1"/>
</dbReference>
<evidence type="ECO:0000256" key="1">
    <source>
        <dbReference type="SAM" id="SignalP"/>
    </source>
</evidence>
<feature type="chain" id="PRO_5041199937" description="Peptidase S1 domain-containing protein" evidence="1">
    <location>
        <begin position="20"/>
        <end position="314"/>
    </location>
</feature>
<reference evidence="3" key="1">
    <citation type="submission" date="2023-07" db="EMBL/GenBank/DDBJ databases">
        <authorList>
            <consortium name="CYATHOMIX"/>
        </authorList>
    </citation>
    <scope>NUCLEOTIDE SEQUENCE</scope>
    <source>
        <strain evidence="3">N/A</strain>
    </source>
</reference>
<dbReference type="PRINTS" id="PR00722">
    <property type="entry name" value="CHYMOTRYPSIN"/>
</dbReference>
<name>A0AA36HA79_CYLNA</name>
<proteinExistence type="predicted"/>
<dbReference type="AlphaFoldDB" id="A0AA36HA79"/>
<feature type="domain" description="Peptidase S1" evidence="2">
    <location>
        <begin position="43"/>
        <end position="302"/>
    </location>
</feature>
<dbReference type="PROSITE" id="PS00134">
    <property type="entry name" value="TRYPSIN_HIS"/>
    <property type="match status" value="1"/>
</dbReference>
<organism evidence="3 4">
    <name type="scientific">Cylicocyclus nassatus</name>
    <name type="common">Nematode worm</name>
    <dbReference type="NCBI Taxonomy" id="53992"/>
    <lineage>
        <taxon>Eukaryota</taxon>
        <taxon>Metazoa</taxon>
        <taxon>Ecdysozoa</taxon>
        <taxon>Nematoda</taxon>
        <taxon>Chromadorea</taxon>
        <taxon>Rhabditida</taxon>
        <taxon>Rhabditina</taxon>
        <taxon>Rhabditomorpha</taxon>
        <taxon>Strongyloidea</taxon>
        <taxon>Strongylidae</taxon>
        <taxon>Cylicocyclus</taxon>
    </lineage>
</organism>
<keyword evidence="1" id="KW-0732">Signal</keyword>
<dbReference type="EMBL" id="CATQJL010000316">
    <property type="protein sequence ID" value="CAJ0606857.1"/>
    <property type="molecule type" value="Genomic_DNA"/>
</dbReference>
<dbReference type="InterPro" id="IPR018114">
    <property type="entry name" value="TRYPSIN_HIS"/>
</dbReference>
<dbReference type="InterPro" id="IPR001254">
    <property type="entry name" value="Trypsin_dom"/>
</dbReference>
<dbReference type="PANTHER" id="PTHR24260:SF136">
    <property type="entry name" value="GH08193P-RELATED"/>
    <property type="match status" value="1"/>
</dbReference>
<dbReference type="InterPro" id="IPR051333">
    <property type="entry name" value="CLIP_Serine_Protease"/>
</dbReference>
<protein>
    <recommendedName>
        <fullName evidence="2">Peptidase S1 domain-containing protein</fullName>
    </recommendedName>
</protein>
<comment type="caution">
    <text evidence="3">The sequence shown here is derived from an EMBL/GenBank/DDBJ whole genome shotgun (WGS) entry which is preliminary data.</text>
</comment>
<evidence type="ECO:0000313" key="3">
    <source>
        <dbReference type="EMBL" id="CAJ0606857.1"/>
    </source>
</evidence>
<dbReference type="Gene3D" id="2.40.10.10">
    <property type="entry name" value="Trypsin-like serine proteases"/>
    <property type="match status" value="1"/>
</dbReference>
<dbReference type="GO" id="GO:0004252">
    <property type="term" value="F:serine-type endopeptidase activity"/>
    <property type="evidence" value="ECO:0007669"/>
    <property type="project" value="InterPro"/>
</dbReference>
<sequence length="314" mass="35465">MRRLLWLLFLSVIASIRISEKDNQQLKKACLAKIFRRNSKYKSFGGRSVQSNEFPWLVSLLYRDKEGDKLRGEKLEEENKLKKEKMLLCSAVQISPMHVLTAAHCVLSFDPSEFKNACEKTMEFTGGKMLNISNFHLYIGSSCVHPTLCHQDETPVKIIVRDHWGKCDGSSDLAILELQKSPYRPDPICMPEHDTKLDWLLRSAGIGRDPTKPAKESNTLQTITLTENKTNTNPNLIKTFSPTSSLCYGDSGGPLFQYNAARKYMLVGIASLSTSCEKKLELRKTYFVDVRKHLSWVCEVTGVCPLSKPATVAK</sequence>